<feature type="signal peptide" evidence="3">
    <location>
        <begin position="1"/>
        <end position="43"/>
    </location>
</feature>
<protein>
    <submittedName>
        <fullName evidence="4">Major royal jelly family protein</fullName>
    </submittedName>
</protein>
<dbReference type="RefSeq" id="WP_082782933.1">
    <property type="nucleotide sequence ID" value="NZ_JAMYZR010000030.1"/>
</dbReference>
<evidence type="ECO:0000313" key="4">
    <source>
        <dbReference type="EMBL" id="MCP1246797.1"/>
    </source>
</evidence>
<dbReference type="InterPro" id="IPR017996">
    <property type="entry name" value="MRJP/yellow-related"/>
</dbReference>
<accession>A0ABT1ETU7</accession>
<keyword evidence="2" id="KW-0964">Secreted</keyword>
<proteinExistence type="predicted"/>
<dbReference type="PANTHER" id="PTHR10009:SF18">
    <property type="entry name" value="PROTEIN YELLOW-LIKE PROTEIN"/>
    <property type="match status" value="1"/>
</dbReference>
<dbReference type="Gene3D" id="2.120.10.30">
    <property type="entry name" value="TolB, C-terminal domain"/>
    <property type="match status" value="1"/>
</dbReference>
<sequence length="400" mass="42820">MVTQRPETQSTQRQPVRRTLKALVRSGMLMGLLCASVSGTALAEDSTVHNWTTSGNVTVADRFPDVQASGIARLPDGRIVLSLPTSAQRHKGPVLVTWTQGQLTPFPSKAAQSRIISPLGMTVDANGQLWLLDEGVRAGSKAKAKPALLHIDPKTNRIVRRYAFGAPAVRPDSHVNDVRVDLTHGSAGTAFVSDTSQTTHPALLVVDLASGKVRRILEETVSVSPVPGFVMEADGRLGRYDAEHPTVPQGGVDGVALSADSTRLYWSPLSSRRLYSAPTAVLADPNAPEATLEAAVKDEGEVGIMDGMMTAPDGSLYVTDIERHAVVRRAPDGSLSLVAQDARLIAPDSMAFDGNTILLTVGQWARLPDFHNGKDMQERPYILVRITPPEVAASTQPAQQ</sequence>
<dbReference type="EMBL" id="JAMYZR010000030">
    <property type="protein sequence ID" value="MCP1246797.1"/>
    <property type="molecule type" value="Genomic_DNA"/>
</dbReference>
<organism evidence="4 5">
    <name type="scientific">Acetobacter cerevisiae</name>
    <dbReference type="NCBI Taxonomy" id="178900"/>
    <lineage>
        <taxon>Bacteria</taxon>
        <taxon>Pseudomonadati</taxon>
        <taxon>Pseudomonadota</taxon>
        <taxon>Alphaproteobacteria</taxon>
        <taxon>Acetobacterales</taxon>
        <taxon>Acetobacteraceae</taxon>
        <taxon>Acetobacter</taxon>
    </lineage>
</organism>
<keyword evidence="5" id="KW-1185">Reference proteome</keyword>
<evidence type="ECO:0000313" key="5">
    <source>
        <dbReference type="Proteomes" id="UP001523543"/>
    </source>
</evidence>
<dbReference type="SUPFAM" id="SSF101898">
    <property type="entry name" value="NHL repeat"/>
    <property type="match status" value="1"/>
</dbReference>
<feature type="chain" id="PRO_5045641681" evidence="3">
    <location>
        <begin position="44"/>
        <end position="400"/>
    </location>
</feature>
<name>A0ABT1ETU7_9PROT</name>
<comment type="subcellular location">
    <subcellularLocation>
        <location evidence="1">Secreted</location>
    </subcellularLocation>
</comment>
<gene>
    <name evidence="4" type="ORF">NKW54_12735</name>
</gene>
<keyword evidence="3" id="KW-0732">Signal</keyword>
<dbReference type="Proteomes" id="UP001523543">
    <property type="component" value="Unassembled WGS sequence"/>
</dbReference>
<dbReference type="SUPFAM" id="SSF63829">
    <property type="entry name" value="Calcium-dependent phosphotriesterase"/>
    <property type="match status" value="1"/>
</dbReference>
<evidence type="ECO:0000256" key="2">
    <source>
        <dbReference type="ARBA" id="ARBA00022525"/>
    </source>
</evidence>
<evidence type="ECO:0000256" key="3">
    <source>
        <dbReference type="SAM" id="SignalP"/>
    </source>
</evidence>
<reference evidence="4 5" key="1">
    <citation type="submission" date="2022-06" db="EMBL/GenBank/DDBJ databases">
        <title>Acetobacer genomes from food samples.</title>
        <authorList>
            <person name="Sombolestani A."/>
        </authorList>
    </citation>
    <scope>NUCLEOTIDE SEQUENCE [LARGE SCALE GENOMIC DNA]</scope>
    <source>
        <strain evidence="4 5">R-83281</strain>
    </source>
</reference>
<evidence type="ECO:0000256" key="1">
    <source>
        <dbReference type="ARBA" id="ARBA00004613"/>
    </source>
</evidence>
<dbReference type="Pfam" id="PF03022">
    <property type="entry name" value="MRJP"/>
    <property type="match status" value="1"/>
</dbReference>
<dbReference type="InterPro" id="IPR011042">
    <property type="entry name" value="6-blade_b-propeller_TolB-like"/>
</dbReference>
<comment type="caution">
    <text evidence="4">The sequence shown here is derived from an EMBL/GenBank/DDBJ whole genome shotgun (WGS) entry which is preliminary data.</text>
</comment>
<dbReference type="PANTHER" id="PTHR10009">
    <property type="entry name" value="PROTEIN YELLOW-RELATED"/>
    <property type="match status" value="1"/>
</dbReference>